<feature type="active site" description="Proton acceptor" evidence="7">
    <location>
        <position position="139"/>
    </location>
</feature>
<dbReference type="FunFam" id="3.40.50.1220:FF:000038">
    <property type="entry name" value="NAD-dependent protein deacetylase sirtuin-6 isoform X2"/>
    <property type="match status" value="1"/>
</dbReference>
<feature type="binding site" evidence="7">
    <location>
        <position position="175"/>
    </location>
    <ligand>
        <name>Zn(2+)</name>
        <dbReference type="ChEBI" id="CHEBI:29105"/>
    </ligand>
</feature>
<comment type="similarity">
    <text evidence="6">Belongs to the sirtuin family. Class IV subfamily.</text>
</comment>
<dbReference type="GO" id="GO:0017136">
    <property type="term" value="F:histone deacetylase activity, NAD-dependent"/>
    <property type="evidence" value="ECO:0007669"/>
    <property type="project" value="TreeGrafter"/>
</dbReference>
<feature type="binding site" evidence="7">
    <location>
        <position position="150"/>
    </location>
    <ligand>
        <name>Zn(2+)</name>
        <dbReference type="ChEBI" id="CHEBI:29105"/>
    </ligand>
</feature>
<dbReference type="Gene3D" id="3.40.50.1220">
    <property type="entry name" value="TPP-binding domain"/>
    <property type="match status" value="1"/>
</dbReference>
<dbReference type="Pfam" id="PF02146">
    <property type="entry name" value="SIR2"/>
    <property type="match status" value="1"/>
</dbReference>
<dbReference type="EC" id="2.3.1.286" evidence="1"/>
<gene>
    <name evidence="9" type="ORF">GpartN1_g3463.t1</name>
</gene>
<feature type="binding site" evidence="7">
    <location>
        <position position="147"/>
    </location>
    <ligand>
        <name>Zn(2+)</name>
        <dbReference type="ChEBI" id="CHEBI:29105"/>
    </ligand>
</feature>
<feature type="binding site" evidence="7">
    <location>
        <position position="172"/>
    </location>
    <ligand>
        <name>Zn(2+)</name>
        <dbReference type="ChEBI" id="CHEBI:29105"/>
    </ligand>
</feature>
<keyword evidence="4 7" id="KW-0862">Zinc</keyword>
<evidence type="ECO:0000256" key="4">
    <source>
        <dbReference type="ARBA" id="ARBA00022833"/>
    </source>
</evidence>
<dbReference type="PANTHER" id="PTHR11085:SF12">
    <property type="entry name" value="NAD-DEPENDENT PROTEIN DEACYLASE SIRTUIN-6"/>
    <property type="match status" value="1"/>
</dbReference>
<accession>A0A9C7PXG5</accession>
<keyword evidence="2" id="KW-0808">Transferase</keyword>
<evidence type="ECO:0000256" key="1">
    <source>
        <dbReference type="ARBA" id="ARBA00012928"/>
    </source>
</evidence>
<evidence type="ECO:0000256" key="5">
    <source>
        <dbReference type="ARBA" id="ARBA00023027"/>
    </source>
</evidence>
<evidence type="ECO:0000256" key="3">
    <source>
        <dbReference type="ARBA" id="ARBA00022723"/>
    </source>
</evidence>
<dbReference type="PANTHER" id="PTHR11085">
    <property type="entry name" value="NAD-DEPENDENT PROTEIN DEACYLASE SIRTUIN-5, MITOCHONDRIAL-RELATED"/>
    <property type="match status" value="1"/>
</dbReference>
<dbReference type="Gene3D" id="2.20.28.200">
    <property type="match status" value="1"/>
</dbReference>
<sequence>MGDVAVTKEYAQLLSPCELKGKLDLKEEEESRVTLSLKLKKLAEFIRQSEYTVVHSGAGISTKAGIADFRGPRGLWTLEKKNPSGILPSTSFQDAMPTITHLGIAQLCKEEQVRFVVTQNVDGLHRKSGVPEHLLAEIHGCLFVGYCTKCSRKQVLDKPTHSVGFKDIQIPCSRCNKSLSDFVLDWYDELPEVDLERAIFHSKKADLHIVIGSSLQMLPSKNFCLMSVKTGGKLVILNLSETSQDSKATMILRGDSDRCMSAILFLLQCPVVLWVPKQVVQVYDSDRMIGKDISDWQLEVDCTRFPRNPCRIQPTQVESHTLYSLMDWTWNEQNGSLTVSISSTVVPTVSITFEIFFPDLPCCCFSVQHSFSKNASYLGSSERFQLSSISSVIDVVEGFHLAYERMDCRIIKRNIWTSLENFFYKSSTQKRYQVCLLCEKKVYCTSKRRHMKTQHHAKIYKE</sequence>
<dbReference type="InterPro" id="IPR050134">
    <property type="entry name" value="NAD-dep_sirtuin_deacylases"/>
</dbReference>
<dbReference type="PROSITE" id="PS50305">
    <property type="entry name" value="SIRTUIN"/>
    <property type="match status" value="1"/>
</dbReference>
<dbReference type="InterPro" id="IPR026590">
    <property type="entry name" value="Ssirtuin_cat_dom"/>
</dbReference>
<dbReference type="Proteomes" id="UP001061958">
    <property type="component" value="Unassembled WGS sequence"/>
</dbReference>
<reference evidence="9" key="1">
    <citation type="journal article" date="2022" name="Proc. Natl. Acad. Sci. U.S.A.">
        <title>Life cycle and functional genomics of the unicellular red alga Galdieria for elucidating algal and plant evolution and industrial use.</title>
        <authorList>
            <person name="Hirooka S."/>
            <person name="Itabashi T."/>
            <person name="Ichinose T.M."/>
            <person name="Onuma R."/>
            <person name="Fujiwara T."/>
            <person name="Yamashita S."/>
            <person name="Jong L.W."/>
            <person name="Tomita R."/>
            <person name="Iwane A.H."/>
            <person name="Miyagishima S.Y."/>
        </authorList>
    </citation>
    <scope>NUCLEOTIDE SEQUENCE</scope>
    <source>
        <strain evidence="9">NBRC 102759</strain>
    </source>
</reference>
<dbReference type="SUPFAM" id="SSF52467">
    <property type="entry name" value="DHS-like NAD/FAD-binding domain"/>
    <property type="match status" value="1"/>
</dbReference>
<proteinExistence type="inferred from homology"/>
<dbReference type="GO" id="GO:0046872">
    <property type="term" value="F:metal ion binding"/>
    <property type="evidence" value="ECO:0007669"/>
    <property type="project" value="UniProtKB-KW"/>
</dbReference>
<dbReference type="InterPro" id="IPR003000">
    <property type="entry name" value="Sirtuin"/>
</dbReference>
<evidence type="ECO:0000256" key="6">
    <source>
        <dbReference type="ARBA" id="ARBA00038170"/>
    </source>
</evidence>
<protein>
    <recommendedName>
        <fullName evidence="1">protein acetyllysine N-acetyltransferase</fullName>
        <ecNumber evidence="1">2.3.1.286</ecNumber>
    </recommendedName>
</protein>
<evidence type="ECO:0000256" key="2">
    <source>
        <dbReference type="ARBA" id="ARBA00022679"/>
    </source>
</evidence>
<dbReference type="AlphaFoldDB" id="A0A9C7PXG5"/>
<dbReference type="GO" id="GO:0003714">
    <property type="term" value="F:transcription corepressor activity"/>
    <property type="evidence" value="ECO:0007669"/>
    <property type="project" value="TreeGrafter"/>
</dbReference>
<organism evidence="9 10">
    <name type="scientific">Galdieria partita</name>
    <dbReference type="NCBI Taxonomy" id="83374"/>
    <lineage>
        <taxon>Eukaryota</taxon>
        <taxon>Rhodophyta</taxon>
        <taxon>Bangiophyceae</taxon>
        <taxon>Galdieriales</taxon>
        <taxon>Galdieriaceae</taxon>
        <taxon>Galdieria</taxon>
    </lineage>
</organism>
<evidence type="ECO:0000259" key="8">
    <source>
        <dbReference type="PROSITE" id="PS50305"/>
    </source>
</evidence>
<keyword evidence="3 7" id="KW-0479">Metal-binding</keyword>
<evidence type="ECO:0000256" key="7">
    <source>
        <dbReference type="PROSITE-ProRule" id="PRU00236"/>
    </source>
</evidence>
<dbReference type="EMBL" id="BQMJ01000026">
    <property type="protein sequence ID" value="GJQ11672.1"/>
    <property type="molecule type" value="Genomic_DNA"/>
</dbReference>
<feature type="domain" description="Deacetylase sirtuin-type" evidence="8">
    <location>
        <begin position="32"/>
        <end position="275"/>
    </location>
</feature>
<keyword evidence="10" id="KW-1185">Reference proteome</keyword>
<dbReference type="OrthoDB" id="424302at2759"/>
<dbReference type="GO" id="GO:0005634">
    <property type="term" value="C:nucleus"/>
    <property type="evidence" value="ECO:0007669"/>
    <property type="project" value="TreeGrafter"/>
</dbReference>
<comment type="caution">
    <text evidence="9">The sequence shown here is derived from an EMBL/GenBank/DDBJ whole genome shotgun (WGS) entry which is preliminary data.</text>
</comment>
<dbReference type="GO" id="GO:0070403">
    <property type="term" value="F:NAD+ binding"/>
    <property type="evidence" value="ECO:0007669"/>
    <property type="project" value="InterPro"/>
</dbReference>
<reference evidence="9" key="2">
    <citation type="submission" date="2022-01" db="EMBL/GenBank/DDBJ databases">
        <authorList>
            <person name="Hirooka S."/>
            <person name="Miyagishima S.Y."/>
        </authorList>
    </citation>
    <scope>NUCLEOTIDE SEQUENCE</scope>
    <source>
        <strain evidence="9">NBRC 102759</strain>
    </source>
</reference>
<evidence type="ECO:0000313" key="9">
    <source>
        <dbReference type="EMBL" id="GJQ11672.1"/>
    </source>
</evidence>
<dbReference type="GO" id="GO:0000122">
    <property type="term" value="P:negative regulation of transcription by RNA polymerase II"/>
    <property type="evidence" value="ECO:0007669"/>
    <property type="project" value="TreeGrafter"/>
</dbReference>
<keyword evidence="5" id="KW-0520">NAD</keyword>
<name>A0A9C7PXG5_9RHOD</name>
<evidence type="ECO:0000313" key="10">
    <source>
        <dbReference type="Proteomes" id="UP001061958"/>
    </source>
</evidence>
<dbReference type="InterPro" id="IPR029035">
    <property type="entry name" value="DHS-like_NAD/FAD-binding_dom"/>
</dbReference>